<dbReference type="SMART" id="SM00421">
    <property type="entry name" value="HTH_LUXR"/>
    <property type="match status" value="1"/>
</dbReference>
<keyword evidence="2" id="KW-0238">DNA-binding</keyword>
<dbReference type="GO" id="GO:0006355">
    <property type="term" value="P:regulation of DNA-templated transcription"/>
    <property type="evidence" value="ECO:0007669"/>
    <property type="project" value="InterPro"/>
</dbReference>
<dbReference type="PROSITE" id="PS00622">
    <property type="entry name" value="HTH_LUXR_1"/>
    <property type="match status" value="1"/>
</dbReference>
<feature type="non-terminal residue" evidence="5">
    <location>
        <position position="1"/>
    </location>
</feature>
<protein>
    <recommendedName>
        <fullName evidence="4">HTH luxR-type domain-containing protein</fullName>
    </recommendedName>
</protein>
<dbReference type="InterPro" id="IPR000792">
    <property type="entry name" value="Tscrpt_reg_LuxR_C"/>
</dbReference>
<evidence type="ECO:0000256" key="2">
    <source>
        <dbReference type="ARBA" id="ARBA00023125"/>
    </source>
</evidence>
<organism evidence="5">
    <name type="scientific">marine sediment metagenome</name>
    <dbReference type="NCBI Taxonomy" id="412755"/>
    <lineage>
        <taxon>unclassified sequences</taxon>
        <taxon>metagenomes</taxon>
        <taxon>ecological metagenomes</taxon>
    </lineage>
</organism>
<dbReference type="Gene3D" id="1.10.10.10">
    <property type="entry name" value="Winged helix-like DNA-binding domain superfamily/Winged helix DNA-binding domain"/>
    <property type="match status" value="1"/>
</dbReference>
<dbReference type="PANTHER" id="PTHR44688">
    <property type="entry name" value="DNA-BINDING TRANSCRIPTIONAL ACTIVATOR DEVR_DOSR"/>
    <property type="match status" value="1"/>
</dbReference>
<dbReference type="InterPro" id="IPR036388">
    <property type="entry name" value="WH-like_DNA-bd_sf"/>
</dbReference>
<gene>
    <name evidence="5" type="ORF">S12H4_52722</name>
</gene>
<dbReference type="SUPFAM" id="SSF46894">
    <property type="entry name" value="C-terminal effector domain of the bipartite response regulators"/>
    <property type="match status" value="1"/>
</dbReference>
<dbReference type="AlphaFoldDB" id="X1TY03"/>
<evidence type="ECO:0000256" key="1">
    <source>
        <dbReference type="ARBA" id="ARBA00023015"/>
    </source>
</evidence>
<comment type="caution">
    <text evidence="5">The sequence shown here is derived from an EMBL/GenBank/DDBJ whole genome shotgun (WGS) entry which is preliminary data.</text>
</comment>
<dbReference type="PROSITE" id="PS50043">
    <property type="entry name" value="HTH_LUXR_2"/>
    <property type="match status" value="1"/>
</dbReference>
<dbReference type="InterPro" id="IPR016032">
    <property type="entry name" value="Sig_transdc_resp-reg_C-effctor"/>
</dbReference>
<dbReference type="EMBL" id="BARW01033478">
    <property type="protein sequence ID" value="GAJ10203.1"/>
    <property type="molecule type" value="Genomic_DNA"/>
</dbReference>
<name>X1TY03_9ZZZZ</name>
<keyword evidence="3" id="KW-0804">Transcription</keyword>
<evidence type="ECO:0000259" key="4">
    <source>
        <dbReference type="PROSITE" id="PS50043"/>
    </source>
</evidence>
<dbReference type="PANTHER" id="PTHR44688:SF16">
    <property type="entry name" value="DNA-BINDING TRANSCRIPTIONAL ACTIVATOR DEVR_DOSR"/>
    <property type="match status" value="1"/>
</dbReference>
<sequence length="74" mass="8351">LKEQSDPLSEREKEVLRLLAEGHSNQEVADILCISRKTVENHRANIVRKTGVQGQVGLIKYAARIGLIDLDLWD</sequence>
<evidence type="ECO:0000256" key="3">
    <source>
        <dbReference type="ARBA" id="ARBA00023163"/>
    </source>
</evidence>
<dbReference type="CDD" id="cd06170">
    <property type="entry name" value="LuxR_C_like"/>
    <property type="match status" value="1"/>
</dbReference>
<evidence type="ECO:0000313" key="5">
    <source>
        <dbReference type="EMBL" id="GAJ10203.1"/>
    </source>
</evidence>
<proteinExistence type="predicted"/>
<dbReference type="GO" id="GO:0003677">
    <property type="term" value="F:DNA binding"/>
    <property type="evidence" value="ECO:0007669"/>
    <property type="project" value="UniProtKB-KW"/>
</dbReference>
<accession>X1TY03</accession>
<reference evidence="5" key="1">
    <citation type="journal article" date="2014" name="Front. Microbiol.">
        <title>High frequency of phylogenetically diverse reductive dehalogenase-homologous genes in deep subseafloor sedimentary metagenomes.</title>
        <authorList>
            <person name="Kawai M."/>
            <person name="Futagami T."/>
            <person name="Toyoda A."/>
            <person name="Takaki Y."/>
            <person name="Nishi S."/>
            <person name="Hori S."/>
            <person name="Arai W."/>
            <person name="Tsubouchi T."/>
            <person name="Morono Y."/>
            <person name="Uchiyama I."/>
            <person name="Ito T."/>
            <person name="Fujiyama A."/>
            <person name="Inagaki F."/>
            <person name="Takami H."/>
        </authorList>
    </citation>
    <scope>NUCLEOTIDE SEQUENCE</scope>
    <source>
        <strain evidence="5">Expedition CK06-06</strain>
    </source>
</reference>
<dbReference type="PRINTS" id="PR00038">
    <property type="entry name" value="HTHLUXR"/>
</dbReference>
<feature type="domain" description="HTH luxR-type" evidence="4">
    <location>
        <begin position="1"/>
        <end position="66"/>
    </location>
</feature>
<dbReference type="Pfam" id="PF00196">
    <property type="entry name" value="GerE"/>
    <property type="match status" value="1"/>
</dbReference>
<keyword evidence="1" id="KW-0805">Transcription regulation</keyword>